<dbReference type="SUPFAM" id="SSF48008">
    <property type="entry name" value="GntR ligand-binding domain-like"/>
    <property type="match status" value="1"/>
</dbReference>
<accession>A0AAE3KJK9</accession>
<dbReference type="InterPro" id="IPR008920">
    <property type="entry name" value="TF_FadR/GntR_C"/>
</dbReference>
<evidence type="ECO:0000313" key="6">
    <source>
        <dbReference type="Proteomes" id="UP001206128"/>
    </source>
</evidence>
<dbReference type="SMART" id="SM00345">
    <property type="entry name" value="HTH_GNTR"/>
    <property type="match status" value="1"/>
</dbReference>
<sequence>MAEHGRGVAPSVRAYESLRAAVLHGEFRPGQALKPQELALAHGVSLAVVRECLLRLVGEGLAERLPNRGFVVPQAGDARWQVIAEARAAIEPTMLRMAISRGDLEWETRVRAAHHRLARTPPFERDDDVHFSDAWAAAHHAFHRALLDACGNDVLLDTFERLWTASELSRRWSAASTPTRDYLAEHRRLEQLALSRQGEAAAAALADHLAVTAAALADQATPAGHPPEDA</sequence>
<reference evidence="5" key="1">
    <citation type="submission" date="2022-06" db="EMBL/GenBank/DDBJ databases">
        <title>Genomic Encyclopedia of Archaeal and Bacterial Type Strains, Phase II (KMG-II): from individual species to whole genera.</title>
        <authorList>
            <person name="Goeker M."/>
        </authorList>
    </citation>
    <scope>NUCLEOTIDE SEQUENCE</scope>
    <source>
        <strain evidence="5">DSM 43935</strain>
    </source>
</reference>
<dbReference type="CDD" id="cd07377">
    <property type="entry name" value="WHTH_GntR"/>
    <property type="match status" value="1"/>
</dbReference>
<dbReference type="GO" id="GO:0003677">
    <property type="term" value="F:DNA binding"/>
    <property type="evidence" value="ECO:0007669"/>
    <property type="project" value="UniProtKB-KW"/>
</dbReference>
<dbReference type="GO" id="GO:0003700">
    <property type="term" value="F:DNA-binding transcription factor activity"/>
    <property type="evidence" value="ECO:0007669"/>
    <property type="project" value="InterPro"/>
</dbReference>
<keyword evidence="6" id="KW-1185">Reference proteome</keyword>
<dbReference type="InterPro" id="IPR036390">
    <property type="entry name" value="WH_DNA-bd_sf"/>
</dbReference>
<dbReference type="InterPro" id="IPR000524">
    <property type="entry name" value="Tscrpt_reg_HTH_GntR"/>
</dbReference>
<feature type="domain" description="HTH gntR-type" evidence="4">
    <location>
        <begin position="8"/>
        <end position="75"/>
    </location>
</feature>
<keyword evidence="2 5" id="KW-0238">DNA-binding</keyword>
<organism evidence="5 6">
    <name type="scientific">Goodfellowiella coeruleoviolacea</name>
    <dbReference type="NCBI Taxonomy" id="334858"/>
    <lineage>
        <taxon>Bacteria</taxon>
        <taxon>Bacillati</taxon>
        <taxon>Actinomycetota</taxon>
        <taxon>Actinomycetes</taxon>
        <taxon>Pseudonocardiales</taxon>
        <taxon>Pseudonocardiaceae</taxon>
        <taxon>Goodfellowiella</taxon>
    </lineage>
</organism>
<comment type="caution">
    <text evidence="5">The sequence shown here is derived from an EMBL/GenBank/DDBJ whole genome shotgun (WGS) entry which is preliminary data.</text>
</comment>
<name>A0AAE3KJK9_9PSEU</name>
<dbReference type="Gene3D" id="1.20.120.530">
    <property type="entry name" value="GntR ligand-binding domain-like"/>
    <property type="match status" value="1"/>
</dbReference>
<proteinExistence type="predicted"/>
<dbReference type="SUPFAM" id="SSF46785">
    <property type="entry name" value="Winged helix' DNA-binding domain"/>
    <property type="match status" value="1"/>
</dbReference>
<dbReference type="AlphaFoldDB" id="A0AAE3KJK9"/>
<dbReference type="InterPro" id="IPR011711">
    <property type="entry name" value="GntR_C"/>
</dbReference>
<dbReference type="PANTHER" id="PTHR43537">
    <property type="entry name" value="TRANSCRIPTIONAL REGULATOR, GNTR FAMILY"/>
    <property type="match status" value="1"/>
</dbReference>
<dbReference type="RefSeq" id="WP_253778971.1">
    <property type="nucleotide sequence ID" value="NZ_JAMTCK010000020.1"/>
</dbReference>
<protein>
    <submittedName>
        <fullName evidence="5">DNA-binding transcriptional regulator, GntR family</fullName>
    </submittedName>
</protein>
<evidence type="ECO:0000256" key="2">
    <source>
        <dbReference type="ARBA" id="ARBA00023125"/>
    </source>
</evidence>
<dbReference type="PROSITE" id="PS50949">
    <property type="entry name" value="HTH_GNTR"/>
    <property type="match status" value="1"/>
</dbReference>
<dbReference type="SMART" id="SM00895">
    <property type="entry name" value="FCD"/>
    <property type="match status" value="1"/>
</dbReference>
<evidence type="ECO:0000313" key="5">
    <source>
        <dbReference type="EMBL" id="MCP2169745.1"/>
    </source>
</evidence>
<dbReference type="InterPro" id="IPR036388">
    <property type="entry name" value="WH-like_DNA-bd_sf"/>
</dbReference>
<evidence type="ECO:0000256" key="1">
    <source>
        <dbReference type="ARBA" id="ARBA00023015"/>
    </source>
</evidence>
<gene>
    <name evidence="5" type="ORF">LX83_006631</name>
</gene>
<keyword evidence="3" id="KW-0804">Transcription</keyword>
<dbReference type="Proteomes" id="UP001206128">
    <property type="component" value="Unassembled WGS sequence"/>
</dbReference>
<dbReference type="EMBL" id="JAMTCK010000020">
    <property type="protein sequence ID" value="MCP2169745.1"/>
    <property type="molecule type" value="Genomic_DNA"/>
</dbReference>
<evidence type="ECO:0000259" key="4">
    <source>
        <dbReference type="PROSITE" id="PS50949"/>
    </source>
</evidence>
<dbReference type="Gene3D" id="1.10.10.10">
    <property type="entry name" value="Winged helix-like DNA-binding domain superfamily/Winged helix DNA-binding domain"/>
    <property type="match status" value="1"/>
</dbReference>
<dbReference type="Pfam" id="PF00392">
    <property type="entry name" value="GntR"/>
    <property type="match status" value="1"/>
</dbReference>
<dbReference type="Pfam" id="PF07729">
    <property type="entry name" value="FCD"/>
    <property type="match status" value="1"/>
</dbReference>
<keyword evidence="1" id="KW-0805">Transcription regulation</keyword>
<dbReference type="PANTHER" id="PTHR43537:SF24">
    <property type="entry name" value="GLUCONATE OPERON TRANSCRIPTIONAL REPRESSOR"/>
    <property type="match status" value="1"/>
</dbReference>
<evidence type="ECO:0000256" key="3">
    <source>
        <dbReference type="ARBA" id="ARBA00023163"/>
    </source>
</evidence>